<comment type="caution">
    <text evidence="4">The sequence shown here is derived from an EMBL/GenBank/DDBJ whole genome shotgun (WGS) entry which is preliminary data.</text>
</comment>
<dbReference type="GO" id="GO:0006629">
    <property type="term" value="P:lipid metabolic process"/>
    <property type="evidence" value="ECO:0007669"/>
    <property type="project" value="InterPro"/>
</dbReference>
<feature type="transmembrane region" description="Helical" evidence="2">
    <location>
        <begin position="48"/>
        <end position="66"/>
    </location>
</feature>
<protein>
    <recommendedName>
        <fullName evidence="3">Partial AB-hydrolase lipase domain-containing protein</fullName>
    </recommendedName>
</protein>
<sequence>MTVQYADVIKYDGYPVETHQVTTVDGYVLTALRIPTGIKKKEAKKGPVLLLPGFLMTAASWILVSAERSLPYMLAERGYDVWLATFRGNPLSSGHVKYTQDDIKYWDFSYDDIGFYDIPALIDHTLNTTGAASLSTILNLAPAMYVMNVKGTLWRTLPIVFNQLKSLRQSVSERGSSGKLRGSDHMLKLLVHPFKVRDKISLMVSPLMSELGFEASKPNVTTYIKYTYLVKTCASVKMAIQIMDAGYVGKFSRFDYGGGKNKKLYGSEKPPFYNLGLVRVPSTLTVYSKTDRTTVAQDVKIFNSELPSGSKYRKSLYMVNAPLFTHADFFLHDQVDKLVYNYVIDFLDKEDKLVASSSLPKRMSENKNNTKSKSTIEKASSKYPRKKSEVTPRKASSKQVNKKSEITKGSPKGTKTVTYQKDLRIFQCSGYDVLAVLGGCYSS</sequence>
<dbReference type="PANTHER" id="PTHR11005">
    <property type="entry name" value="LYSOSOMAL ACID LIPASE-RELATED"/>
    <property type="match status" value="1"/>
</dbReference>
<keyword evidence="2" id="KW-0472">Membrane</keyword>
<evidence type="ECO:0000313" key="4">
    <source>
        <dbReference type="EMBL" id="CAG7821368.1"/>
    </source>
</evidence>
<feature type="region of interest" description="Disordered" evidence="1">
    <location>
        <begin position="361"/>
        <end position="414"/>
    </location>
</feature>
<dbReference type="Pfam" id="PF04083">
    <property type="entry name" value="Abhydro_lipase"/>
    <property type="match status" value="1"/>
</dbReference>
<keyword evidence="2" id="KW-0812">Transmembrane</keyword>
<reference evidence="4" key="1">
    <citation type="submission" date="2021-06" db="EMBL/GenBank/DDBJ databases">
        <authorList>
            <person name="Hodson N. C."/>
            <person name="Mongue J. A."/>
            <person name="Jaron S. K."/>
        </authorList>
    </citation>
    <scope>NUCLEOTIDE SEQUENCE</scope>
</reference>
<evidence type="ECO:0000256" key="1">
    <source>
        <dbReference type="SAM" id="MobiDB-lite"/>
    </source>
</evidence>
<dbReference type="InterPro" id="IPR006693">
    <property type="entry name" value="AB_hydrolase_lipase"/>
</dbReference>
<keyword evidence="2" id="KW-1133">Transmembrane helix</keyword>
<dbReference type="AlphaFoldDB" id="A0A8J2PGH1"/>
<proteinExistence type="predicted"/>
<dbReference type="Proteomes" id="UP000708208">
    <property type="component" value="Unassembled WGS sequence"/>
</dbReference>
<name>A0A8J2PGH1_9HEXA</name>
<feature type="compositionally biased region" description="Basic and acidic residues" evidence="1">
    <location>
        <begin position="374"/>
        <end position="392"/>
    </location>
</feature>
<gene>
    <name evidence="4" type="ORF">AFUS01_LOCUS31711</name>
</gene>
<evidence type="ECO:0000259" key="3">
    <source>
        <dbReference type="Pfam" id="PF04083"/>
    </source>
</evidence>
<accession>A0A8J2PGH1</accession>
<dbReference type="EMBL" id="CAJVCH010508095">
    <property type="protein sequence ID" value="CAG7821368.1"/>
    <property type="molecule type" value="Genomic_DNA"/>
</dbReference>
<evidence type="ECO:0000313" key="5">
    <source>
        <dbReference type="Proteomes" id="UP000708208"/>
    </source>
</evidence>
<evidence type="ECO:0000256" key="2">
    <source>
        <dbReference type="SAM" id="Phobius"/>
    </source>
</evidence>
<keyword evidence="5" id="KW-1185">Reference proteome</keyword>
<organism evidence="4 5">
    <name type="scientific">Allacma fusca</name>
    <dbReference type="NCBI Taxonomy" id="39272"/>
    <lineage>
        <taxon>Eukaryota</taxon>
        <taxon>Metazoa</taxon>
        <taxon>Ecdysozoa</taxon>
        <taxon>Arthropoda</taxon>
        <taxon>Hexapoda</taxon>
        <taxon>Collembola</taxon>
        <taxon>Symphypleona</taxon>
        <taxon>Sminthuridae</taxon>
        <taxon>Allacma</taxon>
    </lineage>
</organism>
<dbReference type="OrthoDB" id="9974421at2759"/>
<feature type="domain" description="Partial AB-hydrolase lipase" evidence="3">
    <location>
        <begin position="6"/>
        <end position="63"/>
    </location>
</feature>